<gene>
    <name evidence="2" type="ORF">C1876_12580</name>
    <name evidence="3" type="ORF">DMP09_08455</name>
</gene>
<dbReference type="EMBL" id="QICC01000029">
    <property type="protein sequence ID" value="RNM41692.1"/>
    <property type="molecule type" value="Genomic_DNA"/>
</dbReference>
<keyword evidence="4" id="KW-1185">Reference proteome</keyword>
<dbReference type="GO" id="GO:0016747">
    <property type="term" value="F:acyltransferase activity, transferring groups other than amino-acyl groups"/>
    <property type="evidence" value="ECO:0007669"/>
    <property type="project" value="InterPro"/>
</dbReference>
<dbReference type="Pfam" id="PF00583">
    <property type="entry name" value="Acetyltransf_1"/>
    <property type="match status" value="1"/>
</dbReference>
<dbReference type="EMBL" id="PPTT01000023">
    <property type="protein sequence ID" value="RDB67625.1"/>
    <property type="molecule type" value="Genomic_DNA"/>
</dbReference>
<evidence type="ECO:0000313" key="5">
    <source>
        <dbReference type="Proteomes" id="UP000270112"/>
    </source>
</evidence>
<dbReference type="InterPro" id="IPR000182">
    <property type="entry name" value="GNAT_dom"/>
</dbReference>
<protein>
    <submittedName>
        <fullName evidence="3">GNAT family N-acetyltransferase</fullName>
    </submittedName>
</protein>
<dbReference type="InterPro" id="IPR016181">
    <property type="entry name" value="Acyl_CoA_acyltransferase"/>
</dbReference>
<evidence type="ECO:0000313" key="4">
    <source>
        <dbReference type="Proteomes" id="UP000253817"/>
    </source>
</evidence>
<organism evidence="3 5">
    <name type="scientific">Eggerthella sinensis</name>
    <dbReference type="NCBI Taxonomy" id="242230"/>
    <lineage>
        <taxon>Bacteria</taxon>
        <taxon>Bacillati</taxon>
        <taxon>Actinomycetota</taxon>
        <taxon>Coriobacteriia</taxon>
        <taxon>Eggerthellales</taxon>
        <taxon>Eggerthellaceae</taxon>
        <taxon>Eggerthella</taxon>
    </lineage>
</organism>
<dbReference type="AlphaFoldDB" id="A0A3N0IZD1"/>
<name>A0A3N0IZD1_9ACTN</name>
<dbReference type="Gene3D" id="3.40.630.30">
    <property type="match status" value="1"/>
</dbReference>
<reference evidence="2 4" key="1">
    <citation type="journal article" date="2018" name="Elife">
        <title>Discovery and characterization of a prevalent human gut bacterial enzyme sufficient for the inactivation of a family of plant toxins.</title>
        <authorList>
            <person name="Koppel N."/>
            <person name="Bisanz J.E."/>
            <person name="Pandelia M.E."/>
            <person name="Turnbaugh P.J."/>
            <person name="Balskus E.P."/>
        </authorList>
    </citation>
    <scope>NUCLEOTIDE SEQUENCE [LARGE SCALE GENOMIC DNA]</scope>
    <source>
        <strain evidence="2 4">DSM 16107</strain>
    </source>
</reference>
<comment type="caution">
    <text evidence="3">The sequence shown here is derived from an EMBL/GenBank/DDBJ whole genome shotgun (WGS) entry which is preliminary data.</text>
</comment>
<proteinExistence type="predicted"/>
<evidence type="ECO:0000313" key="3">
    <source>
        <dbReference type="EMBL" id="RNM41692.1"/>
    </source>
</evidence>
<accession>A0A3N0IZD1</accession>
<evidence type="ECO:0000259" key="1">
    <source>
        <dbReference type="PROSITE" id="PS51186"/>
    </source>
</evidence>
<reference evidence="5" key="2">
    <citation type="submission" date="2018-05" db="EMBL/GenBank/DDBJ databases">
        <title>Genome Sequencing of selected type strains of the family Eggerthellaceae.</title>
        <authorList>
            <person name="Danylec N."/>
            <person name="Stoll D.A."/>
            <person name="Doetsch A."/>
            <person name="Huch M."/>
        </authorList>
    </citation>
    <scope>NUCLEOTIDE SEQUENCE [LARGE SCALE GENOMIC DNA]</scope>
    <source>
        <strain evidence="5">DSM 16107</strain>
    </source>
</reference>
<dbReference type="CDD" id="cd04301">
    <property type="entry name" value="NAT_SF"/>
    <property type="match status" value="1"/>
</dbReference>
<dbReference type="Proteomes" id="UP000270112">
    <property type="component" value="Unassembled WGS sequence"/>
</dbReference>
<evidence type="ECO:0000313" key="2">
    <source>
        <dbReference type="EMBL" id="RDB67625.1"/>
    </source>
</evidence>
<feature type="domain" description="N-acetyltransferase" evidence="1">
    <location>
        <begin position="1"/>
        <end position="155"/>
    </location>
</feature>
<dbReference type="PROSITE" id="PS51186">
    <property type="entry name" value="GNAT"/>
    <property type="match status" value="1"/>
</dbReference>
<dbReference type="SUPFAM" id="SSF55729">
    <property type="entry name" value="Acyl-CoA N-acyltransferases (Nat)"/>
    <property type="match status" value="1"/>
</dbReference>
<dbReference type="Proteomes" id="UP000253817">
    <property type="component" value="Unassembled WGS sequence"/>
</dbReference>
<dbReference type="Pfam" id="PF14268">
    <property type="entry name" value="YoaP"/>
    <property type="match status" value="1"/>
</dbReference>
<dbReference type="RefSeq" id="WP_114547067.1">
    <property type="nucleotide sequence ID" value="NZ_PPTT01000023.1"/>
</dbReference>
<reference evidence="3" key="3">
    <citation type="journal article" date="2019" name="Microbiol. Resour. Announc.">
        <title>Draft Genome Sequences of Type Strains of Gordonibacter faecihominis, Paraeggerthella hongkongensis, Parvibacter caecicola,Slackia equolifaciens, Slackia faecicanis, and Slackia isoflavoniconvertens.</title>
        <authorList>
            <person name="Danylec N."/>
            <person name="Stoll D.A."/>
            <person name="Dotsch A."/>
            <person name="Huch M."/>
        </authorList>
    </citation>
    <scope>NUCLEOTIDE SEQUENCE</scope>
    <source>
        <strain evidence="3">DSM 16107</strain>
    </source>
</reference>
<keyword evidence="3" id="KW-0808">Transferase</keyword>
<dbReference type="OrthoDB" id="3172674at2"/>
<sequence length="254" mass="28002">MDFITVTPENLEQEHICCAISNNKDCQVASKKAWMAERFADGLVFRKADARGKCFIEYLPAERAWAPIEAPGYLHIDCFWVSGQLKGHGYADELLDSCIEDARAQGKAGLTVLSSAKKQPFLSDPAYLRKRGFRTADTAAPGYELLHLPLGDAADAAELPRFKSHVKEPRTDDAGFALYYSPQCPFTAKYVPLVADVAAARGVPLKTILLETAEQAQNAPAPFTAYSLFHDGVLLTHEILSPKKFEKLLDERGL</sequence>
<dbReference type="InterPro" id="IPR025685">
    <property type="entry name" value="YoaP-like_dom"/>
</dbReference>